<feature type="compositionally biased region" description="Pro residues" evidence="1">
    <location>
        <begin position="494"/>
        <end position="512"/>
    </location>
</feature>
<evidence type="ECO:0000256" key="1">
    <source>
        <dbReference type="SAM" id="MobiDB-lite"/>
    </source>
</evidence>
<comment type="caution">
    <text evidence="3">The sequence shown here is derived from an EMBL/GenBank/DDBJ whole genome shotgun (WGS) entry which is preliminary data.</text>
</comment>
<proteinExistence type="predicted"/>
<feature type="transmembrane region" description="Helical" evidence="2">
    <location>
        <begin position="426"/>
        <end position="448"/>
    </location>
</feature>
<dbReference type="InterPro" id="IPR039751">
    <property type="entry name" value="HERPUD1/2"/>
</dbReference>
<accession>A0ABQ8V2U8</accession>
<gene>
    <name evidence="3" type="ORF">C8R41DRAFT_924574</name>
</gene>
<protein>
    <recommendedName>
        <fullName evidence="5">Ubiquitin-like domain-containing protein</fullName>
    </recommendedName>
</protein>
<name>A0ABQ8V2U8_9AGAR</name>
<dbReference type="Proteomes" id="UP001150217">
    <property type="component" value="Unassembled WGS sequence"/>
</dbReference>
<keyword evidence="2" id="KW-0472">Membrane</keyword>
<dbReference type="PANTHER" id="PTHR12943">
    <property type="entry name" value="HOMOCYSTEINE-RESPONSIVE ENDOPLASMIC RETICULUM-RESIDENT UNIQUITIN-LIKE DOMAIN HERPUD PROTEIN FAMILY MEMBER"/>
    <property type="match status" value="1"/>
</dbReference>
<evidence type="ECO:0000313" key="4">
    <source>
        <dbReference type="Proteomes" id="UP001150217"/>
    </source>
</evidence>
<evidence type="ECO:0000313" key="3">
    <source>
        <dbReference type="EMBL" id="KAJ4471213.1"/>
    </source>
</evidence>
<dbReference type="EMBL" id="JANVFT010000087">
    <property type="protein sequence ID" value="KAJ4471213.1"/>
    <property type="molecule type" value="Genomic_DNA"/>
</dbReference>
<keyword evidence="2" id="KW-0812">Transmembrane</keyword>
<dbReference type="PANTHER" id="PTHR12943:SF27">
    <property type="entry name" value="HOMOCYSTEINE-INDUCED ENDOPLASMIC RETICULUM PROTEIN, ISOFORM A"/>
    <property type="match status" value="1"/>
</dbReference>
<evidence type="ECO:0000256" key="2">
    <source>
        <dbReference type="SAM" id="Phobius"/>
    </source>
</evidence>
<dbReference type="SUPFAM" id="SSF54236">
    <property type="entry name" value="Ubiquitin-like"/>
    <property type="match status" value="1"/>
</dbReference>
<dbReference type="Gene3D" id="3.10.20.90">
    <property type="entry name" value="Phosphatidylinositol 3-kinase Catalytic Subunit, Chain A, domain 1"/>
    <property type="match status" value="1"/>
</dbReference>
<keyword evidence="2" id="KW-1133">Transmembrane helix</keyword>
<dbReference type="InterPro" id="IPR029071">
    <property type="entry name" value="Ubiquitin-like_domsf"/>
</dbReference>
<feature type="region of interest" description="Disordered" evidence="1">
    <location>
        <begin position="292"/>
        <end position="319"/>
    </location>
</feature>
<keyword evidence="4" id="KW-1185">Reference proteome</keyword>
<sequence length="650" mass="70096">MSDEHQPAVPTIPILVELPAYGYSFTVHLPSETTSTSAASSNIVLSIKHAISRTCPGNPQVDGQRIIWRGRVLGDAEKVGELWPVVEGYGGQGLKRIVHLSVHPSAWTGKPPVISAAREVRESKEVGSEKGKGKEKEIVADKDDVVNKLRAAAAVTFESSTTTSKSAPTVTTAPSPPPALPAYLISTHRKALSALTDLEGFTPEAFTSSDNEKETAIRFVNAHGYSWPAILDEGYPSTDADSEKGVKYVKDVIDGRPYLRLLNPTETPTAAQKHALKVLSFTFELLKLPTQPSRYTSSPSISNPTAQPNQPGVPVPETTPAVQVPAHLNAVLQQMGLPPITENLPPGVVNVIQQPQQQVPQAQGGVQFDLNQFFNANNLNNNNDNNNNNNHQIQQINIRPILLPLLMLSLRMFLLLYFVAPARKPFLMLLVLAWVGWEIWGWIAALGVRVEVEIERGGGRMEGGGAGERPPGGGGVPQPAPPPAQQNAAAQAPPAVPAANNPPAPAPAPAAPPTLLDNLASFGIAQDQAALESTLPLETDSQEPGIARKVLLFLVLFLISVHPAVWNRRRALLRAREGQVRVEMGVLAEGVGEQESGAADNASALETTRRAQRRAEMYVKYMSRPAWVRRYMQRVMSAQAGEGAWVDEAD</sequence>
<reference evidence="3" key="1">
    <citation type="submission" date="2022-08" db="EMBL/GenBank/DDBJ databases">
        <title>A Global Phylogenomic Analysis of the Shiitake Genus Lentinula.</title>
        <authorList>
            <consortium name="DOE Joint Genome Institute"/>
            <person name="Sierra-Patev S."/>
            <person name="Min B."/>
            <person name="Naranjo-Ortiz M."/>
            <person name="Looney B."/>
            <person name="Konkel Z."/>
            <person name="Slot J.C."/>
            <person name="Sakamoto Y."/>
            <person name="Steenwyk J.L."/>
            <person name="Rokas A."/>
            <person name="Carro J."/>
            <person name="Camarero S."/>
            <person name="Ferreira P."/>
            <person name="Molpeceres G."/>
            <person name="Ruiz-Duenas F.J."/>
            <person name="Serrano A."/>
            <person name="Henrissat B."/>
            <person name="Drula E."/>
            <person name="Hughes K.W."/>
            <person name="Mata J.L."/>
            <person name="Ishikawa N.K."/>
            <person name="Vargas-Isla R."/>
            <person name="Ushijima S."/>
            <person name="Smith C.A."/>
            <person name="Ahrendt S."/>
            <person name="Andreopoulos W."/>
            <person name="He G."/>
            <person name="Labutti K."/>
            <person name="Lipzen A."/>
            <person name="Ng V."/>
            <person name="Riley R."/>
            <person name="Sandor L."/>
            <person name="Barry K."/>
            <person name="Martinez A.T."/>
            <person name="Xiao Y."/>
            <person name="Gibbons J.G."/>
            <person name="Terashima K."/>
            <person name="Grigoriev I.V."/>
            <person name="Hibbett D.S."/>
        </authorList>
    </citation>
    <scope>NUCLEOTIDE SEQUENCE</scope>
    <source>
        <strain evidence="3">RHP3577 ss4</strain>
    </source>
</reference>
<feature type="transmembrane region" description="Helical" evidence="2">
    <location>
        <begin position="401"/>
        <end position="419"/>
    </location>
</feature>
<feature type="compositionally biased region" description="Low complexity" evidence="1">
    <location>
        <begin position="159"/>
        <end position="173"/>
    </location>
</feature>
<feature type="transmembrane region" description="Helical" evidence="2">
    <location>
        <begin position="546"/>
        <end position="566"/>
    </location>
</feature>
<evidence type="ECO:0008006" key="5">
    <source>
        <dbReference type="Google" id="ProtNLM"/>
    </source>
</evidence>
<feature type="compositionally biased region" description="Gly residues" evidence="1">
    <location>
        <begin position="460"/>
        <end position="476"/>
    </location>
</feature>
<feature type="region of interest" description="Disordered" evidence="1">
    <location>
        <begin position="157"/>
        <end position="176"/>
    </location>
</feature>
<feature type="compositionally biased region" description="Polar residues" evidence="1">
    <location>
        <begin position="292"/>
        <end position="310"/>
    </location>
</feature>
<organism evidence="3 4">
    <name type="scientific">Lentinula lateritia</name>
    <dbReference type="NCBI Taxonomy" id="40482"/>
    <lineage>
        <taxon>Eukaryota</taxon>
        <taxon>Fungi</taxon>
        <taxon>Dikarya</taxon>
        <taxon>Basidiomycota</taxon>
        <taxon>Agaricomycotina</taxon>
        <taxon>Agaricomycetes</taxon>
        <taxon>Agaricomycetidae</taxon>
        <taxon>Agaricales</taxon>
        <taxon>Marasmiineae</taxon>
        <taxon>Omphalotaceae</taxon>
        <taxon>Lentinula</taxon>
    </lineage>
</organism>
<feature type="region of interest" description="Disordered" evidence="1">
    <location>
        <begin position="458"/>
        <end position="512"/>
    </location>
</feature>